<evidence type="ECO:0000256" key="1">
    <source>
        <dbReference type="SAM" id="MobiDB-lite"/>
    </source>
</evidence>
<dbReference type="EMBL" id="KK107109">
    <property type="protein sequence ID" value="EZA59274.1"/>
    <property type="molecule type" value="Genomic_DNA"/>
</dbReference>
<gene>
    <name evidence="2" type="ORF">X777_15917</name>
</gene>
<reference evidence="2 3" key="1">
    <citation type="journal article" date="2014" name="Curr. Biol.">
        <title>The genome of the clonal raider ant Cerapachys biroi.</title>
        <authorList>
            <person name="Oxley P.R."/>
            <person name="Ji L."/>
            <person name="Fetter-Pruneda I."/>
            <person name="McKenzie S.K."/>
            <person name="Li C."/>
            <person name="Hu H."/>
            <person name="Zhang G."/>
            <person name="Kronauer D.J."/>
        </authorList>
    </citation>
    <scope>NUCLEOTIDE SEQUENCE [LARGE SCALE GENOMIC DNA]</scope>
</reference>
<evidence type="ECO:0000313" key="2">
    <source>
        <dbReference type="EMBL" id="EZA59274.1"/>
    </source>
</evidence>
<proteinExistence type="predicted"/>
<name>A0A026WVZ0_OOCBI</name>
<feature type="region of interest" description="Disordered" evidence="1">
    <location>
        <begin position="129"/>
        <end position="150"/>
    </location>
</feature>
<dbReference type="AlphaFoldDB" id="A0A026WVZ0"/>
<keyword evidence="3" id="KW-1185">Reference proteome</keyword>
<organism evidence="2 3">
    <name type="scientific">Ooceraea biroi</name>
    <name type="common">Clonal raider ant</name>
    <name type="synonym">Cerapachys biroi</name>
    <dbReference type="NCBI Taxonomy" id="2015173"/>
    <lineage>
        <taxon>Eukaryota</taxon>
        <taxon>Metazoa</taxon>
        <taxon>Ecdysozoa</taxon>
        <taxon>Arthropoda</taxon>
        <taxon>Hexapoda</taxon>
        <taxon>Insecta</taxon>
        <taxon>Pterygota</taxon>
        <taxon>Neoptera</taxon>
        <taxon>Endopterygota</taxon>
        <taxon>Hymenoptera</taxon>
        <taxon>Apocrita</taxon>
        <taxon>Aculeata</taxon>
        <taxon>Formicoidea</taxon>
        <taxon>Formicidae</taxon>
        <taxon>Dorylinae</taxon>
        <taxon>Ooceraea</taxon>
    </lineage>
</organism>
<dbReference type="Proteomes" id="UP000053097">
    <property type="component" value="Unassembled WGS sequence"/>
</dbReference>
<evidence type="ECO:0000313" key="3">
    <source>
        <dbReference type="Proteomes" id="UP000053097"/>
    </source>
</evidence>
<accession>A0A026WVZ0</accession>
<protein>
    <submittedName>
        <fullName evidence="2">Uncharacterized protein</fullName>
    </submittedName>
</protein>
<sequence length="286" mass="33238">MFPVQLFRSDFSENQCSGTMRTWMLSAQKDDDVVRRFFVVYAVEYFIVHLTFARWADNRSRFYRGAVSTWEKERESLENLRRREFSLNRVRCCRRRLDPLRSARFRDDILENLFHRQFVVDRNPWREHGPRNKSISLNKKGPERGGHRVPLKPRSRSSLLWARQPGSSIVDRVDKLIARDRLIKMPTHWRREPNTEQRKYYSGGAGDALAGSKIAGALKLRIGGVATHPHRASLIVTFTSQRARCTRRARVISMGRFRGGDSTPIIPFRCGSVYIAAAAAICRMDR</sequence>